<accession>A0A433QED8</accession>
<sequence length="30" mass="3317">MNELGFLRSSSMLFGEIHCVILPEIGNLVP</sequence>
<keyword evidence="2" id="KW-1185">Reference proteome</keyword>
<gene>
    <name evidence="1" type="ORF">BC938DRAFT_482268</name>
</gene>
<reference evidence="1 2" key="1">
    <citation type="journal article" date="2018" name="New Phytol.">
        <title>Phylogenomics of Endogonaceae and evolution of mycorrhizas within Mucoromycota.</title>
        <authorList>
            <person name="Chang Y."/>
            <person name="Desiro A."/>
            <person name="Na H."/>
            <person name="Sandor L."/>
            <person name="Lipzen A."/>
            <person name="Clum A."/>
            <person name="Barry K."/>
            <person name="Grigoriev I.V."/>
            <person name="Martin F.M."/>
            <person name="Stajich J.E."/>
            <person name="Smith M.E."/>
            <person name="Bonito G."/>
            <person name="Spatafora J.W."/>
        </authorList>
    </citation>
    <scope>NUCLEOTIDE SEQUENCE [LARGE SCALE GENOMIC DNA]</scope>
    <source>
        <strain evidence="1 2">AD002</strain>
    </source>
</reference>
<name>A0A433QED8_9FUNG</name>
<proteinExistence type="predicted"/>
<dbReference type="AlphaFoldDB" id="A0A433QED8"/>
<protein>
    <submittedName>
        <fullName evidence="1">Uncharacterized protein</fullName>
    </submittedName>
</protein>
<evidence type="ECO:0000313" key="2">
    <source>
        <dbReference type="Proteomes" id="UP000274822"/>
    </source>
</evidence>
<dbReference type="Proteomes" id="UP000274822">
    <property type="component" value="Unassembled WGS sequence"/>
</dbReference>
<comment type="caution">
    <text evidence="1">The sequence shown here is derived from an EMBL/GenBank/DDBJ whole genome shotgun (WGS) entry which is preliminary data.</text>
</comment>
<dbReference type="EMBL" id="RBNJ01007120">
    <property type="protein sequence ID" value="RUS28137.1"/>
    <property type="molecule type" value="Genomic_DNA"/>
</dbReference>
<organism evidence="1 2">
    <name type="scientific">Jimgerdemannia flammicorona</name>
    <dbReference type="NCBI Taxonomy" id="994334"/>
    <lineage>
        <taxon>Eukaryota</taxon>
        <taxon>Fungi</taxon>
        <taxon>Fungi incertae sedis</taxon>
        <taxon>Mucoromycota</taxon>
        <taxon>Mucoromycotina</taxon>
        <taxon>Endogonomycetes</taxon>
        <taxon>Endogonales</taxon>
        <taxon>Endogonaceae</taxon>
        <taxon>Jimgerdemannia</taxon>
    </lineage>
</organism>
<evidence type="ECO:0000313" key="1">
    <source>
        <dbReference type="EMBL" id="RUS28137.1"/>
    </source>
</evidence>